<sequence>MTAVLAETAAPSESACRVRLVVDRRTTPPSLVERRYVSLQAALAGRGGGPSASVLHVRVIDEPRAAEGLSGIAVLGRPRSIASFVADIVALDIAAGVDLDFGDAAVPAAGFFAEISDDLRSHGVPISVTYLAGS</sequence>
<keyword evidence="2" id="KW-1185">Reference proteome</keyword>
<gene>
    <name evidence="1" type="ORF">RVF87_02350</name>
</gene>
<name>A0ABZ2U2N9_9ACTN</name>
<reference evidence="1 2" key="1">
    <citation type="journal article" date="2023" name="Virus Evol.">
        <title>Computational host range prediction-The good, the bad, and the ugly.</title>
        <authorList>
            <person name="Howell A.A."/>
            <person name="Versoza C.J."/>
            <person name="Pfeifer S.P."/>
        </authorList>
    </citation>
    <scope>NUCLEOTIDE SEQUENCE [LARGE SCALE GENOMIC DNA]</scope>
    <source>
        <strain evidence="1 2">1610/1b</strain>
    </source>
</reference>
<dbReference type="EMBL" id="CP136137">
    <property type="protein sequence ID" value="WYY07950.1"/>
    <property type="molecule type" value="Genomic_DNA"/>
</dbReference>
<proteinExistence type="predicted"/>
<evidence type="ECO:0000313" key="1">
    <source>
        <dbReference type="EMBL" id="WYY07950.1"/>
    </source>
</evidence>
<evidence type="ECO:0000313" key="2">
    <source>
        <dbReference type="Proteomes" id="UP001479933"/>
    </source>
</evidence>
<dbReference type="RefSeq" id="WP_066171194.1">
    <property type="nucleotide sequence ID" value="NZ_CP136137.1"/>
</dbReference>
<accession>A0ABZ2U2N9</accession>
<organism evidence="1 2">
    <name type="scientific">Gordonia hydrophobica</name>
    <dbReference type="NCBI Taxonomy" id="40516"/>
    <lineage>
        <taxon>Bacteria</taxon>
        <taxon>Bacillati</taxon>
        <taxon>Actinomycetota</taxon>
        <taxon>Actinomycetes</taxon>
        <taxon>Mycobacteriales</taxon>
        <taxon>Gordoniaceae</taxon>
        <taxon>Gordonia</taxon>
    </lineage>
</organism>
<protein>
    <submittedName>
        <fullName evidence="1">Uncharacterized protein</fullName>
    </submittedName>
</protein>
<dbReference type="Proteomes" id="UP001479933">
    <property type="component" value="Chromosome"/>
</dbReference>